<dbReference type="Pfam" id="PF24166">
    <property type="entry name" value="DUF7410"/>
    <property type="match status" value="1"/>
</dbReference>
<dbReference type="AlphaFoldDB" id="A0A1I0NGJ9"/>
<dbReference type="RefSeq" id="WP_394297057.1">
    <property type="nucleotide sequence ID" value="NZ_FOIS01000002.1"/>
</dbReference>
<sequence>MSGESHGRSPPAVDEAAAPPAARAADDPEGTDPEIEIDVDGGEPPARCPYCGRPFRRQRYETLHRGLDHPARLADRERAAFERLAHEEYGDVRRFRLYALGLVILVYFGMLFVYAFVT</sequence>
<evidence type="ECO:0000256" key="2">
    <source>
        <dbReference type="SAM" id="Phobius"/>
    </source>
</evidence>
<feature type="domain" description="C2H2-type" evidence="3">
    <location>
        <begin position="48"/>
        <end position="69"/>
    </location>
</feature>
<feature type="transmembrane region" description="Helical" evidence="2">
    <location>
        <begin position="97"/>
        <end position="117"/>
    </location>
</feature>
<dbReference type="EMBL" id="FOIS01000002">
    <property type="protein sequence ID" value="SEW00538.1"/>
    <property type="molecule type" value="Genomic_DNA"/>
</dbReference>
<dbReference type="InterPro" id="IPR013087">
    <property type="entry name" value="Znf_C2H2_type"/>
</dbReference>
<feature type="region of interest" description="Disordered" evidence="1">
    <location>
        <begin position="1"/>
        <end position="48"/>
    </location>
</feature>
<feature type="compositionally biased region" description="Acidic residues" evidence="1">
    <location>
        <begin position="27"/>
        <end position="41"/>
    </location>
</feature>
<gene>
    <name evidence="4" type="ORF">SAMN05216285_1711</name>
</gene>
<feature type="compositionally biased region" description="Low complexity" evidence="1">
    <location>
        <begin position="10"/>
        <end position="23"/>
    </location>
</feature>
<organism evidence="4 5">
    <name type="scientific">Natrinema salifodinae</name>
    <dbReference type="NCBI Taxonomy" id="1202768"/>
    <lineage>
        <taxon>Archaea</taxon>
        <taxon>Methanobacteriati</taxon>
        <taxon>Methanobacteriota</taxon>
        <taxon>Stenosarchaea group</taxon>
        <taxon>Halobacteria</taxon>
        <taxon>Halobacteriales</taxon>
        <taxon>Natrialbaceae</taxon>
        <taxon>Natrinema</taxon>
    </lineage>
</organism>
<keyword evidence="2" id="KW-0812">Transmembrane</keyword>
<keyword evidence="5" id="KW-1185">Reference proteome</keyword>
<evidence type="ECO:0000313" key="4">
    <source>
        <dbReference type="EMBL" id="SEW00538.1"/>
    </source>
</evidence>
<keyword evidence="2" id="KW-1133">Transmembrane helix</keyword>
<evidence type="ECO:0000259" key="3">
    <source>
        <dbReference type="PROSITE" id="PS00028"/>
    </source>
</evidence>
<proteinExistence type="predicted"/>
<protein>
    <recommendedName>
        <fullName evidence="3">C2H2-type domain-containing protein</fullName>
    </recommendedName>
</protein>
<dbReference type="eggNOG" id="arCOG04510">
    <property type="taxonomic scope" value="Archaea"/>
</dbReference>
<name>A0A1I0NGJ9_9EURY</name>
<dbReference type="Proteomes" id="UP000183275">
    <property type="component" value="Unassembled WGS sequence"/>
</dbReference>
<dbReference type="PROSITE" id="PS00028">
    <property type="entry name" value="ZINC_FINGER_C2H2_1"/>
    <property type="match status" value="1"/>
</dbReference>
<reference evidence="5" key="1">
    <citation type="submission" date="2016-10" db="EMBL/GenBank/DDBJ databases">
        <authorList>
            <person name="Varghese N."/>
        </authorList>
    </citation>
    <scope>NUCLEOTIDE SEQUENCE [LARGE SCALE GENOMIC DNA]</scope>
    <source>
        <strain evidence="5">CGMCC 1.12284</strain>
    </source>
</reference>
<keyword evidence="2" id="KW-0472">Membrane</keyword>
<accession>A0A1I0NGJ9</accession>
<dbReference type="InterPro" id="IPR055833">
    <property type="entry name" value="DUF7410"/>
</dbReference>
<evidence type="ECO:0000256" key="1">
    <source>
        <dbReference type="SAM" id="MobiDB-lite"/>
    </source>
</evidence>
<evidence type="ECO:0000313" key="5">
    <source>
        <dbReference type="Proteomes" id="UP000183275"/>
    </source>
</evidence>